<feature type="region of interest" description="Disordered" evidence="6">
    <location>
        <begin position="384"/>
        <end position="431"/>
    </location>
</feature>
<feature type="transmembrane region" description="Helical" evidence="7">
    <location>
        <begin position="61"/>
        <end position="83"/>
    </location>
</feature>
<reference evidence="8 9" key="1">
    <citation type="journal article" date="2019" name="Int. J. Syst. Evol. Microbiol.">
        <title>The Global Catalogue of Microorganisms (GCM) 10K type strain sequencing project: providing services to taxonomists for standard genome sequencing and annotation.</title>
        <authorList>
            <consortium name="The Broad Institute Genomics Platform"/>
            <consortium name="The Broad Institute Genome Sequencing Center for Infectious Disease"/>
            <person name="Wu L."/>
            <person name="Ma J."/>
        </authorList>
    </citation>
    <scope>NUCLEOTIDE SEQUENCE [LARGE SCALE GENOMIC DNA]</scope>
    <source>
        <strain evidence="8 9">CGMCC 1.12237</strain>
    </source>
</reference>
<evidence type="ECO:0000313" key="9">
    <source>
        <dbReference type="Proteomes" id="UP001596201"/>
    </source>
</evidence>
<evidence type="ECO:0000256" key="6">
    <source>
        <dbReference type="SAM" id="MobiDB-lite"/>
    </source>
</evidence>
<dbReference type="Pfam" id="PF01594">
    <property type="entry name" value="AI-2E_transport"/>
    <property type="match status" value="1"/>
</dbReference>
<dbReference type="AlphaFoldDB" id="A0ABD5R9B6"/>
<dbReference type="PANTHER" id="PTHR21716">
    <property type="entry name" value="TRANSMEMBRANE PROTEIN"/>
    <property type="match status" value="1"/>
</dbReference>
<feature type="transmembrane region" description="Helical" evidence="7">
    <location>
        <begin position="286"/>
        <end position="304"/>
    </location>
</feature>
<evidence type="ECO:0000313" key="8">
    <source>
        <dbReference type="EMBL" id="MFC5366557.1"/>
    </source>
</evidence>
<dbReference type="GO" id="GO:0016020">
    <property type="term" value="C:membrane"/>
    <property type="evidence" value="ECO:0007669"/>
    <property type="project" value="UniProtKB-SubCell"/>
</dbReference>
<dbReference type="PANTHER" id="PTHR21716:SF4">
    <property type="entry name" value="TRANSMEMBRANE PROTEIN 245"/>
    <property type="match status" value="1"/>
</dbReference>
<proteinExistence type="inferred from homology"/>
<comment type="similarity">
    <text evidence="2">Belongs to the autoinducer-2 exporter (AI-2E) (TC 2.A.86) family.</text>
</comment>
<evidence type="ECO:0000256" key="4">
    <source>
        <dbReference type="ARBA" id="ARBA00022989"/>
    </source>
</evidence>
<keyword evidence="5 7" id="KW-0472">Membrane</keyword>
<protein>
    <submittedName>
        <fullName evidence="8">AI-2E family transporter</fullName>
    </submittedName>
</protein>
<feature type="transmembrane region" description="Helical" evidence="7">
    <location>
        <begin position="209"/>
        <end position="231"/>
    </location>
</feature>
<dbReference type="InterPro" id="IPR002549">
    <property type="entry name" value="AI-2E-like"/>
</dbReference>
<keyword evidence="3 7" id="KW-0812">Transmembrane</keyword>
<feature type="transmembrane region" description="Helical" evidence="7">
    <location>
        <begin position="264"/>
        <end position="280"/>
    </location>
</feature>
<keyword evidence="9" id="KW-1185">Reference proteome</keyword>
<evidence type="ECO:0000256" key="1">
    <source>
        <dbReference type="ARBA" id="ARBA00004141"/>
    </source>
</evidence>
<feature type="transmembrane region" description="Helical" evidence="7">
    <location>
        <begin position="237"/>
        <end position="257"/>
    </location>
</feature>
<dbReference type="Proteomes" id="UP001596201">
    <property type="component" value="Unassembled WGS sequence"/>
</dbReference>
<dbReference type="RefSeq" id="WP_227228100.1">
    <property type="nucleotide sequence ID" value="NZ_JAJCVJ010000001.1"/>
</dbReference>
<comment type="subcellular location">
    <subcellularLocation>
        <location evidence="1">Membrane</location>
        <topology evidence="1">Multi-pass membrane protein</topology>
    </subcellularLocation>
</comment>
<evidence type="ECO:0000256" key="3">
    <source>
        <dbReference type="ARBA" id="ARBA00022692"/>
    </source>
</evidence>
<name>A0ABD5R9B6_9EURY</name>
<feature type="transmembrane region" description="Helical" evidence="7">
    <location>
        <begin position="153"/>
        <end position="174"/>
    </location>
</feature>
<evidence type="ECO:0000256" key="2">
    <source>
        <dbReference type="ARBA" id="ARBA00009773"/>
    </source>
</evidence>
<organism evidence="8 9">
    <name type="scientific">Salinirubrum litoreum</name>
    <dbReference type="NCBI Taxonomy" id="1126234"/>
    <lineage>
        <taxon>Archaea</taxon>
        <taxon>Methanobacteriati</taxon>
        <taxon>Methanobacteriota</taxon>
        <taxon>Stenosarchaea group</taxon>
        <taxon>Halobacteria</taxon>
        <taxon>Halobacteriales</taxon>
        <taxon>Haloferacaceae</taxon>
        <taxon>Salinirubrum</taxon>
    </lineage>
</organism>
<comment type="caution">
    <text evidence="8">The sequence shown here is derived from an EMBL/GenBank/DDBJ whole genome shotgun (WGS) entry which is preliminary data.</text>
</comment>
<keyword evidence="4 7" id="KW-1133">Transmembrane helix</keyword>
<feature type="transmembrane region" description="Helical" evidence="7">
    <location>
        <begin position="316"/>
        <end position="333"/>
    </location>
</feature>
<evidence type="ECO:0000256" key="7">
    <source>
        <dbReference type="SAM" id="Phobius"/>
    </source>
</evidence>
<feature type="transmembrane region" description="Helical" evidence="7">
    <location>
        <begin position="12"/>
        <end position="40"/>
    </location>
</feature>
<dbReference type="EMBL" id="JBHSKX010000001">
    <property type="protein sequence ID" value="MFC5366557.1"/>
    <property type="molecule type" value="Genomic_DNA"/>
</dbReference>
<gene>
    <name evidence="8" type="ORF">ACFPJ5_06365</name>
</gene>
<accession>A0ABD5R9B6</accession>
<evidence type="ECO:0000256" key="5">
    <source>
        <dbReference type="ARBA" id="ARBA00023136"/>
    </source>
</evidence>
<sequence>MALLDMDRSRLAWWALGLGLVGALGFVLYSFVGTFVFGVFIYYATRPIHRRLKRRLRPPSLAAAVSLFALALPALLLMLYALAVGLQQIRPYLNGGEGGTTVAALQPYLNATGTVSGPDELFQTVRESGPDALVSQQTVETLLNSLGQIGDSISFVGIGAIHLFVMLALAFYLLRDDYKLARWVRGRFGDDTGVLEAYLRAVDRDFNNIFFGNILNAVLTGTIGVIAYSLLNTVAPQGVAIPAAALVGLLAGVASLIPVVGMKLVYVPVAAYMGLVAILGGQQEALWFVAVFAGVSFVIVDTIPDLVLRPYVSGRSLHVGAVMIAYTFGPLLFGWYGIFLAPMLLVLVVHFARIVLPELIAGTPIQPYAVDPTHMIEGTEPHADVDGVAADGEGTGDAENSVSDGERGAETGDMEWIDEPTATDTDDAPDR</sequence>